<organism evidence="1">
    <name type="scientific">Anguilla anguilla</name>
    <name type="common">European freshwater eel</name>
    <name type="synonym">Muraena anguilla</name>
    <dbReference type="NCBI Taxonomy" id="7936"/>
    <lineage>
        <taxon>Eukaryota</taxon>
        <taxon>Metazoa</taxon>
        <taxon>Chordata</taxon>
        <taxon>Craniata</taxon>
        <taxon>Vertebrata</taxon>
        <taxon>Euteleostomi</taxon>
        <taxon>Actinopterygii</taxon>
        <taxon>Neopterygii</taxon>
        <taxon>Teleostei</taxon>
        <taxon>Anguilliformes</taxon>
        <taxon>Anguillidae</taxon>
        <taxon>Anguilla</taxon>
    </lineage>
</organism>
<protein>
    <submittedName>
        <fullName evidence="1">Uncharacterized protein</fullName>
    </submittedName>
</protein>
<reference evidence="1" key="2">
    <citation type="journal article" date="2015" name="Fish Shellfish Immunol.">
        <title>Early steps in the European eel (Anguilla anguilla)-Vibrio vulnificus interaction in the gills: Role of the RtxA13 toxin.</title>
        <authorList>
            <person name="Callol A."/>
            <person name="Pajuelo D."/>
            <person name="Ebbesson L."/>
            <person name="Teles M."/>
            <person name="MacKenzie S."/>
            <person name="Amaro C."/>
        </authorList>
    </citation>
    <scope>NUCLEOTIDE SEQUENCE</scope>
</reference>
<dbReference type="EMBL" id="GBXM01077810">
    <property type="protein sequence ID" value="JAH30767.1"/>
    <property type="molecule type" value="Transcribed_RNA"/>
</dbReference>
<sequence length="30" mass="3554">MLIPSPESISQPLFKLRLLLIYHKSFMDHV</sequence>
<evidence type="ECO:0000313" key="1">
    <source>
        <dbReference type="EMBL" id="JAH30767.1"/>
    </source>
</evidence>
<accession>A0A0E9RPN7</accession>
<dbReference type="AlphaFoldDB" id="A0A0E9RPN7"/>
<proteinExistence type="predicted"/>
<reference evidence="1" key="1">
    <citation type="submission" date="2014-11" db="EMBL/GenBank/DDBJ databases">
        <authorList>
            <person name="Amaro Gonzalez C."/>
        </authorList>
    </citation>
    <scope>NUCLEOTIDE SEQUENCE</scope>
</reference>
<name>A0A0E9RPN7_ANGAN</name>